<proteinExistence type="inferred from homology"/>
<dbReference type="PROSITE" id="PS51450">
    <property type="entry name" value="LRR"/>
    <property type="match status" value="3"/>
</dbReference>
<keyword evidence="3" id="KW-0963">Cytoplasm</keyword>
<dbReference type="SMART" id="SM00365">
    <property type="entry name" value="LRR_SD22"/>
    <property type="match status" value="4"/>
</dbReference>
<gene>
    <name evidence="14" type="ORF">LPLAT_LOCUS12595</name>
</gene>
<reference evidence="14" key="1">
    <citation type="submission" date="2024-04" db="EMBL/GenBank/DDBJ databases">
        <authorList>
            <consortium name="Molecular Ecology Group"/>
        </authorList>
    </citation>
    <scope>NUCLEOTIDE SEQUENCE</scope>
</reference>
<dbReference type="Proteomes" id="UP001497644">
    <property type="component" value="Chromosome 7"/>
</dbReference>
<comment type="subcellular location">
    <subcellularLocation>
        <location evidence="2">Cytoplasm</location>
        <location evidence="2">Cytoskeleton</location>
        <location evidence="2">Flagellum axoneme</location>
    </subcellularLocation>
</comment>
<evidence type="ECO:0000256" key="2">
    <source>
        <dbReference type="ARBA" id="ARBA00004611"/>
    </source>
</evidence>
<dbReference type="InterPro" id="IPR032675">
    <property type="entry name" value="LRR_dom_sf"/>
</dbReference>
<comment type="function">
    <text evidence="1">Cilium-specific protein required for cilia structures.</text>
</comment>
<evidence type="ECO:0000256" key="3">
    <source>
        <dbReference type="ARBA" id="ARBA00022490"/>
    </source>
</evidence>
<keyword evidence="5" id="KW-0677">Repeat</keyword>
<evidence type="ECO:0000256" key="1">
    <source>
        <dbReference type="ARBA" id="ARBA00003843"/>
    </source>
</evidence>
<evidence type="ECO:0000256" key="6">
    <source>
        <dbReference type="ARBA" id="ARBA00022846"/>
    </source>
</evidence>
<keyword evidence="4" id="KW-0433">Leucine-rich repeat</keyword>
<dbReference type="EMBL" id="OZ034830">
    <property type="protein sequence ID" value="CAL1687377.1"/>
    <property type="molecule type" value="Genomic_DNA"/>
</dbReference>
<accession>A0AAV2P4B1</accession>
<keyword evidence="9" id="KW-0206">Cytoskeleton</keyword>
<name>A0AAV2P4B1_9HYME</name>
<comment type="similarity">
    <text evidence="12">Belongs to the DRC3 family.</text>
</comment>
<evidence type="ECO:0000256" key="8">
    <source>
        <dbReference type="ARBA" id="ARBA00023069"/>
    </source>
</evidence>
<dbReference type="GO" id="GO:0005929">
    <property type="term" value="C:cilium"/>
    <property type="evidence" value="ECO:0007669"/>
    <property type="project" value="TreeGrafter"/>
</dbReference>
<evidence type="ECO:0000313" key="14">
    <source>
        <dbReference type="EMBL" id="CAL1687377.1"/>
    </source>
</evidence>
<evidence type="ECO:0000256" key="4">
    <source>
        <dbReference type="ARBA" id="ARBA00022614"/>
    </source>
</evidence>
<evidence type="ECO:0000256" key="7">
    <source>
        <dbReference type="ARBA" id="ARBA00023054"/>
    </source>
</evidence>
<evidence type="ECO:0000256" key="5">
    <source>
        <dbReference type="ARBA" id="ARBA00022737"/>
    </source>
</evidence>
<evidence type="ECO:0000256" key="13">
    <source>
        <dbReference type="ARBA" id="ARBA00040950"/>
    </source>
</evidence>
<evidence type="ECO:0000256" key="9">
    <source>
        <dbReference type="ARBA" id="ARBA00023212"/>
    </source>
</evidence>
<keyword evidence="10" id="KW-0966">Cell projection</keyword>
<dbReference type="InterPro" id="IPR001611">
    <property type="entry name" value="Leu-rich_rpt"/>
</dbReference>
<evidence type="ECO:0000256" key="11">
    <source>
        <dbReference type="ARBA" id="ARBA00024433"/>
    </source>
</evidence>
<dbReference type="Gene3D" id="3.80.10.10">
    <property type="entry name" value="Ribonuclease Inhibitor"/>
    <property type="match status" value="1"/>
</dbReference>
<sequence>MYKVDTASALREATEPGVITRSILVSLAIDQGPKKEAGRLFLKDGIELDGLKEIRIEFLNILNIDHLWLLKDLVKLSLSHNVIERIENLDKLVHLRELDLSFNRIKVMENLDNLHQLEILLLYSNEISIVEGINNLKKLTILNIGKNKIKDWKHVIYLRDFKSLRSLNTCDNPCTEMDGYLDYLFAFVPQLIYYQYRIISESNRQSAIDKHYRIISNLEENEAKVQTELVLQQEFEDRLALLSASYVEYLDEDYLFQQMFSPDEAGRMLSTINEDTQNAFEEYRKSFSAICHELYELGLQEHDKRTEEMRLFELVVNEGKENKQNTARKIVDEVLERKTEIFANINNVMKVLIEEREGEADATDDIAAKARELFNEFNDLLFKARNQLMSKEVILHDQMEDINEVFRINMMDMINSFLETARGYFSLLRNSQAEYSNTMNGLILNYLSGFADEAHIPAHFKDLCGDKDTLATIAASHDVHLQVIDNREKLMTNRLDNWLKDYINQLVVDENKRNRQQILEISHFFGFLQQELNSLSPSQELDLTDIDLDDVTLED</sequence>
<keyword evidence="15" id="KW-1185">Reference proteome</keyword>
<keyword evidence="7" id="KW-0175">Coiled coil</keyword>
<evidence type="ECO:0000313" key="15">
    <source>
        <dbReference type="Proteomes" id="UP001497644"/>
    </source>
</evidence>
<dbReference type="InterPro" id="IPR050576">
    <property type="entry name" value="Cilia_flagella_integrity"/>
</dbReference>
<dbReference type="Pfam" id="PF14580">
    <property type="entry name" value="LRR_9"/>
    <property type="match status" value="1"/>
</dbReference>
<organism evidence="14 15">
    <name type="scientific">Lasius platythorax</name>
    <dbReference type="NCBI Taxonomy" id="488582"/>
    <lineage>
        <taxon>Eukaryota</taxon>
        <taxon>Metazoa</taxon>
        <taxon>Ecdysozoa</taxon>
        <taxon>Arthropoda</taxon>
        <taxon>Hexapoda</taxon>
        <taxon>Insecta</taxon>
        <taxon>Pterygota</taxon>
        <taxon>Neoptera</taxon>
        <taxon>Endopterygota</taxon>
        <taxon>Hymenoptera</taxon>
        <taxon>Apocrita</taxon>
        <taxon>Aculeata</taxon>
        <taxon>Formicoidea</taxon>
        <taxon>Formicidae</taxon>
        <taxon>Formicinae</taxon>
        <taxon>Lasius</taxon>
        <taxon>Lasius</taxon>
    </lineage>
</organism>
<dbReference type="PANTHER" id="PTHR45973">
    <property type="entry name" value="PROTEIN PHOSPHATASE 1 REGULATORY SUBUNIT SDS22-RELATED"/>
    <property type="match status" value="1"/>
</dbReference>
<keyword evidence="6" id="KW-0282">Flagellum</keyword>
<protein>
    <recommendedName>
        <fullName evidence="11">Dynein axonemal assembly factor 1 homolog</fullName>
    </recommendedName>
    <alternativeName>
        <fullName evidence="13">Dynein regulatory complex subunit 3</fullName>
    </alternativeName>
</protein>
<evidence type="ECO:0000256" key="10">
    <source>
        <dbReference type="ARBA" id="ARBA00023273"/>
    </source>
</evidence>
<dbReference type="SUPFAM" id="SSF52075">
    <property type="entry name" value="Outer arm dynein light chain 1"/>
    <property type="match status" value="1"/>
</dbReference>
<evidence type="ECO:0000256" key="12">
    <source>
        <dbReference type="ARBA" id="ARBA00038378"/>
    </source>
</evidence>
<dbReference type="PANTHER" id="PTHR45973:SF12">
    <property type="entry name" value="DYNEIN REGULATORY COMPLEX SUBUNIT 3"/>
    <property type="match status" value="1"/>
</dbReference>
<dbReference type="AlphaFoldDB" id="A0AAV2P4B1"/>
<keyword evidence="8" id="KW-0969">Cilium</keyword>